<dbReference type="SUPFAM" id="SSF102400">
    <property type="entry name" value="DNA polymerase III chi subunit"/>
    <property type="match status" value="1"/>
</dbReference>
<dbReference type="InterPro" id="IPR036768">
    <property type="entry name" value="PolIII_chi_sf"/>
</dbReference>
<reference evidence="1 2" key="1">
    <citation type="submission" date="2018-06" db="EMBL/GenBank/DDBJ databases">
        <authorList>
            <consortium name="Pathogen Informatics"/>
            <person name="Doyle S."/>
        </authorList>
    </citation>
    <scope>NUCLEOTIDE SEQUENCE [LARGE SCALE GENOMIC DNA]</scope>
    <source>
        <strain evidence="1 2">NCTC10801</strain>
    </source>
</reference>
<protein>
    <submittedName>
        <fullName evidence="1">DNA polymerase III subunit chi</fullName>
        <ecNumber evidence="1">2.7.7.7</ecNumber>
    </submittedName>
</protein>
<dbReference type="PANTHER" id="PTHR38767:SF1">
    <property type="entry name" value="DNA POLYMERASE III SUBUNIT CHI"/>
    <property type="match status" value="1"/>
</dbReference>
<name>A0A380U231_9PAST</name>
<keyword evidence="1" id="KW-0548">Nucleotidyltransferase</keyword>
<dbReference type="EMBL" id="UFRQ01000003">
    <property type="protein sequence ID" value="SUT95037.1"/>
    <property type="molecule type" value="Genomic_DNA"/>
</dbReference>
<keyword evidence="1" id="KW-0808">Transferase</keyword>
<dbReference type="GO" id="GO:0006260">
    <property type="term" value="P:DNA replication"/>
    <property type="evidence" value="ECO:0007669"/>
    <property type="project" value="InterPro"/>
</dbReference>
<dbReference type="EC" id="2.7.7.7" evidence="1"/>
<evidence type="ECO:0000313" key="2">
    <source>
        <dbReference type="Proteomes" id="UP000254649"/>
    </source>
</evidence>
<dbReference type="InterPro" id="IPR007459">
    <property type="entry name" value="DNA_pol3_chi"/>
</dbReference>
<dbReference type="GO" id="GO:0003677">
    <property type="term" value="F:DNA binding"/>
    <property type="evidence" value="ECO:0007669"/>
    <property type="project" value="InterPro"/>
</dbReference>
<dbReference type="OrthoDB" id="5297568at2"/>
<proteinExistence type="predicted"/>
<dbReference type="Gene3D" id="3.40.50.10110">
    <property type="entry name" value="DNA polymerase III subunit chi"/>
    <property type="match status" value="1"/>
</dbReference>
<accession>A0A380U231</accession>
<dbReference type="GO" id="GO:0003887">
    <property type="term" value="F:DNA-directed DNA polymerase activity"/>
    <property type="evidence" value="ECO:0007669"/>
    <property type="project" value="UniProtKB-EC"/>
</dbReference>
<keyword evidence="2" id="KW-1185">Reference proteome</keyword>
<evidence type="ECO:0000313" key="1">
    <source>
        <dbReference type="EMBL" id="SUT95037.1"/>
    </source>
</evidence>
<dbReference type="Proteomes" id="UP000254649">
    <property type="component" value="Unassembled WGS sequence"/>
</dbReference>
<dbReference type="PANTHER" id="PTHR38767">
    <property type="entry name" value="DNA POLYMERASE III SUBUNIT CHI"/>
    <property type="match status" value="1"/>
</dbReference>
<dbReference type="GO" id="GO:0032298">
    <property type="term" value="P:positive regulation of DNA-templated DNA replication initiation"/>
    <property type="evidence" value="ECO:0007669"/>
    <property type="project" value="TreeGrafter"/>
</dbReference>
<organism evidence="1 2">
    <name type="scientific">[Actinobacillus] rossii</name>
    <dbReference type="NCBI Taxonomy" id="123820"/>
    <lineage>
        <taxon>Bacteria</taxon>
        <taxon>Pseudomonadati</taxon>
        <taxon>Pseudomonadota</taxon>
        <taxon>Gammaproteobacteria</taxon>
        <taxon>Pasteurellales</taxon>
        <taxon>Pasteurellaceae</taxon>
    </lineage>
</organism>
<dbReference type="Pfam" id="PF04364">
    <property type="entry name" value="DNA_pol3_chi"/>
    <property type="match status" value="1"/>
</dbReference>
<dbReference type="AlphaFoldDB" id="A0A380U231"/>
<gene>
    <name evidence="1" type="primary">holC</name>
    <name evidence="1" type="ORF">NCTC10801_02374</name>
</gene>
<sequence>MPKQAQFYLIEKTQPQAGLSAVEVLACDLAAQLWRSGKKVLIACETESQALNLDESLWQRDPEQFVPHNLSGEVTNFSTPIEISWLGKRNAQRRDVLISLQNNVPDFAQSFNFVIDFVPVTESEKVLARERYKAYRLMGFEMQMHNM</sequence>